<proteinExistence type="inferred from homology"/>
<dbReference type="OrthoDB" id="191139at2759"/>
<evidence type="ECO:0008006" key="6">
    <source>
        <dbReference type="Google" id="ProtNLM"/>
    </source>
</evidence>
<dbReference type="PANTHER" id="PTHR24320:SF236">
    <property type="entry name" value="SHORT-CHAIN DEHYDROGENASE-RELATED"/>
    <property type="match status" value="1"/>
</dbReference>
<dbReference type="PRINTS" id="PR00081">
    <property type="entry name" value="GDHRDH"/>
</dbReference>
<evidence type="ECO:0000313" key="5">
    <source>
        <dbReference type="Proteomes" id="UP000813385"/>
    </source>
</evidence>
<dbReference type="InterPro" id="IPR002347">
    <property type="entry name" value="SDR_fam"/>
</dbReference>
<dbReference type="Gene3D" id="3.40.50.720">
    <property type="entry name" value="NAD(P)-binding Rossmann-like Domain"/>
    <property type="match status" value="1"/>
</dbReference>
<sequence length="328" mass="36137">MAKVRWTSLWPAAAPLTEANLPDQDGKVFIVTGASGGLGKELASILYQRNAKVYLAARAVEKTAAVMDEIRAAHPQSKGTLVFLRLQLDDLSTIKASADEFLSKESRLDVLWNNAGVMVPPSGSKTVQGYELQYGTNCLGTFLFTLCLRDILIATAKTSPKNSVRVIWVSSSAADGAPSPPIDYSNMDYKRDEISWIKYCRSKAGNALHAAEFARRTEGSGVISFALNPGNYMTDLQRSNSWPVRLVMRLFTWPPINGAYTELFAGLDTSIDEKTTWGMSSPPLPCAPPLNHPVVPFGKIEDAREDLMDPKAGEEFWQWSEEQVKPYV</sequence>
<protein>
    <recommendedName>
        <fullName evidence="6">Short-chain dehydrogenase</fullName>
    </recommendedName>
</protein>
<name>A0A8K0X0A0_9PEZI</name>
<dbReference type="PANTHER" id="PTHR24320">
    <property type="entry name" value="RETINOL DEHYDROGENASE"/>
    <property type="match status" value="1"/>
</dbReference>
<dbReference type="SUPFAM" id="SSF51735">
    <property type="entry name" value="NAD(P)-binding Rossmann-fold domains"/>
    <property type="match status" value="1"/>
</dbReference>
<accession>A0A8K0X0A0</accession>
<dbReference type="AlphaFoldDB" id="A0A8K0X0A0"/>
<keyword evidence="2" id="KW-0521">NADP</keyword>
<keyword evidence="3" id="KW-0560">Oxidoreductase</keyword>
<gene>
    <name evidence="4" type="ORF">B0T11DRAFT_126424</name>
</gene>
<comment type="similarity">
    <text evidence="1">Belongs to the short-chain dehydrogenases/reductases (SDR) family.</text>
</comment>
<dbReference type="Pfam" id="PF00106">
    <property type="entry name" value="adh_short"/>
    <property type="match status" value="1"/>
</dbReference>
<evidence type="ECO:0000256" key="1">
    <source>
        <dbReference type="ARBA" id="ARBA00006484"/>
    </source>
</evidence>
<organism evidence="4 5">
    <name type="scientific">Plectosphaerella cucumerina</name>
    <dbReference type="NCBI Taxonomy" id="40658"/>
    <lineage>
        <taxon>Eukaryota</taxon>
        <taxon>Fungi</taxon>
        <taxon>Dikarya</taxon>
        <taxon>Ascomycota</taxon>
        <taxon>Pezizomycotina</taxon>
        <taxon>Sordariomycetes</taxon>
        <taxon>Hypocreomycetidae</taxon>
        <taxon>Glomerellales</taxon>
        <taxon>Plectosphaerellaceae</taxon>
        <taxon>Plectosphaerella</taxon>
    </lineage>
</organism>
<dbReference type="EMBL" id="JAGPXD010000005">
    <property type="protein sequence ID" value="KAH7354304.1"/>
    <property type="molecule type" value="Genomic_DNA"/>
</dbReference>
<evidence type="ECO:0000256" key="3">
    <source>
        <dbReference type="ARBA" id="ARBA00023002"/>
    </source>
</evidence>
<keyword evidence="5" id="KW-1185">Reference proteome</keyword>
<comment type="caution">
    <text evidence="4">The sequence shown here is derived from an EMBL/GenBank/DDBJ whole genome shotgun (WGS) entry which is preliminary data.</text>
</comment>
<evidence type="ECO:0000313" key="4">
    <source>
        <dbReference type="EMBL" id="KAH7354304.1"/>
    </source>
</evidence>
<dbReference type="Proteomes" id="UP000813385">
    <property type="component" value="Unassembled WGS sequence"/>
</dbReference>
<dbReference type="GO" id="GO:0016491">
    <property type="term" value="F:oxidoreductase activity"/>
    <property type="evidence" value="ECO:0007669"/>
    <property type="project" value="UniProtKB-KW"/>
</dbReference>
<evidence type="ECO:0000256" key="2">
    <source>
        <dbReference type="ARBA" id="ARBA00022857"/>
    </source>
</evidence>
<dbReference type="InterPro" id="IPR036291">
    <property type="entry name" value="NAD(P)-bd_dom_sf"/>
</dbReference>
<reference evidence="4" key="1">
    <citation type="journal article" date="2021" name="Nat. Commun.">
        <title>Genetic determinants of endophytism in the Arabidopsis root mycobiome.</title>
        <authorList>
            <person name="Mesny F."/>
            <person name="Miyauchi S."/>
            <person name="Thiergart T."/>
            <person name="Pickel B."/>
            <person name="Atanasova L."/>
            <person name="Karlsson M."/>
            <person name="Huettel B."/>
            <person name="Barry K.W."/>
            <person name="Haridas S."/>
            <person name="Chen C."/>
            <person name="Bauer D."/>
            <person name="Andreopoulos W."/>
            <person name="Pangilinan J."/>
            <person name="LaButti K."/>
            <person name="Riley R."/>
            <person name="Lipzen A."/>
            <person name="Clum A."/>
            <person name="Drula E."/>
            <person name="Henrissat B."/>
            <person name="Kohler A."/>
            <person name="Grigoriev I.V."/>
            <person name="Martin F.M."/>
            <person name="Hacquard S."/>
        </authorList>
    </citation>
    <scope>NUCLEOTIDE SEQUENCE</scope>
    <source>
        <strain evidence="4">MPI-CAGE-AT-0016</strain>
    </source>
</reference>